<organism evidence="2 3">
    <name type="scientific">Methylobacterium indicum</name>
    <dbReference type="NCBI Taxonomy" id="1775910"/>
    <lineage>
        <taxon>Bacteria</taxon>
        <taxon>Pseudomonadati</taxon>
        <taxon>Pseudomonadota</taxon>
        <taxon>Alphaproteobacteria</taxon>
        <taxon>Hyphomicrobiales</taxon>
        <taxon>Methylobacteriaceae</taxon>
        <taxon>Methylobacterium</taxon>
    </lineage>
</organism>
<gene>
    <name evidence="2" type="ORF">mvi_21760</name>
</gene>
<dbReference type="InterPro" id="IPR016181">
    <property type="entry name" value="Acyl_CoA_acyltransferase"/>
</dbReference>
<proteinExistence type="predicted"/>
<dbReference type="SUPFAM" id="SSF55729">
    <property type="entry name" value="Acyl-CoA N-acyltransferases (Nat)"/>
    <property type="match status" value="1"/>
</dbReference>
<dbReference type="EMBL" id="AP024145">
    <property type="protein sequence ID" value="BCM83715.1"/>
    <property type="molecule type" value="Genomic_DNA"/>
</dbReference>
<dbReference type="CDD" id="cd04301">
    <property type="entry name" value="NAT_SF"/>
    <property type="match status" value="1"/>
</dbReference>
<name>A0A8H8WSX6_9HYPH</name>
<dbReference type="Proteomes" id="UP000663508">
    <property type="component" value="Chromosome"/>
</dbReference>
<protein>
    <recommendedName>
        <fullName evidence="1">N-acetyltransferase domain-containing protein</fullName>
    </recommendedName>
</protein>
<dbReference type="Gene3D" id="3.40.630.30">
    <property type="match status" value="1"/>
</dbReference>
<reference evidence="2" key="1">
    <citation type="submission" date="2020-11" db="EMBL/GenBank/DDBJ databases">
        <title>Complete genome sequence of a novel pathogenic Methylobacterium strain isolated from rice in Vietnam.</title>
        <authorList>
            <person name="Lai K."/>
            <person name="Okazaki S."/>
            <person name="Higashi K."/>
            <person name="Mori H."/>
            <person name="Toyoda A."/>
            <person name="Kurokawa K."/>
        </authorList>
    </citation>
    <scope>NUCLEOTIDE SEQUENCE</scope>
    <source>
        <strain evidence="2">VL1</strain>
    </source>
</reference>
<evidence type="ECO:0000259" key="1">
    <source>
        <dbReference type="PROSITE" id="PS51186"/>
    </source>
</evidence>
<evidence type="ECO:0000313" key="3">
    <source>
        <dbReference type="Proteomes" id="UP000663508"/>
    </source>
</evidence>
<dbReference type="GO" id="GO:0016747">
    <property type="term" value="F:acyltransferase activity, transferring groups other than amino-acyl groups"/>
    <property type="evidence" value="ECO:0007669"/>
    <property type="project" value="InterPro"/>
</dbReference>
<evidence type="ECO:0000313" key="2">
    <source>
        <dbReference type="EMBL" id="BCM83715.1"/>
    </source>
</evidence>
<accession>A0A8H8WSX6</accession>
<sequence length="155" mass="16970">MQGQAWAALLETVMSKSIAIEVVAPAGRTRDFYADIGPFFMDGAVRRELPYLKDLPSKVWLLARDEAGRVVGFAGIIPHRNGVSELCSLFVIPEFRSRGIAEALVEKRLDMVSLARVIRVVCAPASAGLYADKGLKQVAKRGSYVVLERKLPKVA</sequence>
<dbReference type="PROSITE" id="PS51186">
    <property type="entry name" value="GNAT"/>
    <property type="match status" value="1"/>
</dbReference>
<dbReference type="KEGG" id="mind:mvi_21760"/>
<dbReference type="AlphaFoldDB" id="A0A8H8WSX6"/>
<dbReference type="Pfam" id="PF00583">
    <property type="entry name" value="Acetyltransf_1"/>
    <property type="match status" value="1"/>
</dbReference>
<feature type="domain" description="N-acetyltransferase" evidence="1">
    <location>
        <begin position="18"/>
        <end position="152"/>
    </location>
</feature>
<dbReference type="InterPro" id="IPR000182">
    <property type="entry name" value="GNAT_dom"/>
</dbReference>